<dbReference type="CDD" id="cd06171">
    <property type="entry name" value="Sigma70_r4"/>
    <property type="match status" value="1"/>
</dbReference>
<name>A0A7M1RWT4_9CAUD</name>
<organism evidence="7 8">
    <name type="scientific">uncultured phage cr55_1</name>
    <dbReference type="NCBI Taxonomy" id="2772060"/>
    <lineage>
        <taxon>Viruses</taxon>
        <taxon>Duplodnaviria</taxon>
        <taxon>Heunggongvirae</taxon>
        <taxon>Uroviricota</taxon>
        <taxon>Caudoviricetes</taxon>
        <taxon>Crassvirales</taxon>
        <taxon>Suoliviridae</taxon>
        <taxon>Boorivirinae</taxon>
        <taxon>Culoivirus</taxon>
        <taxon>Culoivirus intestinalis</taxon>
    </lineage>
</organism>
<dbReference type="SUPFAM" id="SSF88946">
    <property type="entry name" value="Sigma2 domain of RNA polymerase sigma factors"/>
    <property type="match status" value="1"/>
</dbReference>
<evidence type="ECO:0000256" key="3">
    <source>
        <dbReference type="ARBA" id="ARBA00023082"/>
    </source>
</evidence>
<dbReference type="GeneID" id="65128584"/>
<comment type="similarity">
    <text evidence="1">Belongs to the sigma-70 factor family. ECF subfamily.</text>
</comment>
<dbReference type="Pfam" id="PF04542">
    <property type="entry name" value="Sigma70_r2"/>
    <property type="match status" value="1"/>
</dbReference>
<keyword evidence="2" id="KW-0805">Transcription regulation</keyword>
<keyword evidence="3" id="KW-0731">Sigma factor</keyword>
<feature type="domain" description="RNA polymerase sigma factor 70 region 4 type 2" evidence="6">
    <location>
        <begin position="127"/>
        <end position="175"/>
    </location>
</feature>
<dbReference type="PANTHER" id="PTHR43133:SF51">
    <property type="entry name" value="RNA POLYMERASE SIGMA FACTOR"/>
    <property type="match status" value="1"/>
</dbReference>
<dbReference type="KEGG" id="vg:65128584"/>
<dbReference type="GO" id="GO:0016987">
    <property type="term" value="F:sigma factor activity"/>
    <property type="evidence" value="ECO:0007669"/>
    <property type="project" value="UniProtKB-KW"/>
</dbReference>
<dbReference type="InterPro" id="IPR039425">
    <property type="entry name" value="RNA_pol_sigma-70-like"/>
</dbReference>
<dbReference type="InterPro" id="IPR013249">
    <property type="entry name" value="RNA_pol_sigma70_r4_t2"/>
</dbReference>
<dbReference type="GO" id="GO:0006352">
    <property type="term" value="P:DNA-templated transcription initiation"/>
    <property type="evidence" value="ECO:0007669"/>
    <property type="project" value="InterPro"/>
</dbReference>
<dbReference type="Gene3D" id="1.10.10.10">
    <property type="entry name" value="Winged helix-like DNA-binding domain superfamily/Winged helix DNA-binding domain"/>
    <property type="match status" value="1"/>
</dbReference>
<protein>
    <submittedName>
        <fullName evidence="7">RNA polymerase sigma-W factor</fullName>
    </submittedName>
</protein>
<proteinExistence type="inferred from homology"/>
<evidence type="ECO:0000256" key="2">
    <source>
        <dbReference type="ARBA" id="ARBA00023015"/>
    </source>
</evidence>
<evidence type="ECO:0000313" key="8">
    <source>
        <dbReference type="Proteomes" id="UP000594086"/>
    </source>
</evidence>
<accession>A0A7M1RWT4</accession>
<evidence type="ECO:0000259" key="6">
    <source>
        <dbReference type="Pfam" id="PF08281"/>
    </source>
</evidence>
<dbReference type="PANTHER" id="PTHR43133">
    <property type="entry name" value="RNA POLYMERASE ECF-TYPE SIGMA FACTO"/>
    <property type="match status" value="1"/>
</dbReference>
<feature type="domain" description="RNA polymerase sigma-70 region 2" evidence="5">
    <location>
        <begin position="23"/>
        <end position="89"/>
    </location>
</feature>
<dbReference type="InterPro" id="IPR013324">
    <property type="entry name" value="RNA_pol_sigma_r3/r4-like"/>
</dbReference>
<evidence type="ECO:0000259" key="5">
    <source>
        <dbReference type="Pfam" id="PF04542"/>
    </source>
</evidence>
<evidence type="ECO:0000256" key="4">
    <source>
        <dbReference type="ARBA" id="ARBA00023163"/>
    </source>
</evidence>
<dbReference type="EMBL" id="MT774376">
    <property type="protein sequence ID" value="QOR58129.1"/>
    <property type="molecule type" value="Genomic_DNA"/>
</dbReference>
<keyword evidence="8" id="KW-1185">Reference proteome</keyword>
<dbReference type="InterPro" id="IPR014284">
    <property type="entry name" value="RNA_pol_sigma-70_dom"/>
</dbReference>
<dbReference type="GO" id="GO:0003677">
    <property type="term" value="F:DNA binding"/>
    <property type="evidence" value="ECO:0007669"/>
    <property type="project" value="InterPro"/>
</dbReference>
<dbReference type="Gene3D" id="1.10.1740.10">
    <property type="match status" value="1"/>
</dbReference>
<keyword evidence="4" id="KW-0804">Transcription</keyword>
<dbReference type="Proteomes" id="UP000594086">
    <property type="component" value="Segment"/>
</dbReference>
<dbReference type="InterPro" id="IPR013325">
    <property type="entry name" value="RNA_pol_sigma_r2"/>
</dbReference>
<evidence type="ECO:0000256" key="1">
    <source>
        <dbReference type="ARBA" id="ARBA00010641"/>
    </source>
</evidence>
<dbReference type="Pfam" id="PF08281">
    <property type="entry name" value="Sigma70_r4_2"/>
    <property type="match status" value="1"/>
</dbReference>
<dbReference type="NCBIfam" id="TIGR02937">
    <property type="entry name" value="sigma70-ECF"/>
    <property type="match status" value="1"/>
</dbReference>
<reference evidence="7 8" key="1">
    <citation type="submission" date="2020-07" db="EMBL/GenBank/DDBJ databases">
        <title>Taxonomic proposal: Crassvirales, a new order of highly abundant and diverse bacterial viruses.</title>
        <authorList>
            <person name="Shkoporov A.N."/>
            <person name="Stockdale S.R."/>
            <person name="Guerin E."/>
            <person name="Ross R.P."/>
            <person name="Hill C."/>
        </authorList>
    </citation>
    <scope>NUCLEOTIDE SEQUENCE [LARGE SCALE GENOMIC DNA]</scope>
</reference>
<dbReference type="RefSeq" id="YP_010110287.1">
    <property type="nucleotide sequence ID" value="NC_055869.1"/>
</dbReference>
<dbReference type="InterPro" id="IPR007627">
    <property type="entry name" value="RNA_pol_sigma70_r2"/>
</dbReference>
<evidence type="ECO:0000313" key="7">
    <source>
        <dbReference type="EMBL" id="QOR58129.1"/>
    </source>
</evidence>
<dbReference type="SUPFAM" id="SSF88659">
    <property type="entry name" value="Sigma3 and sigma4 domains of RNA polymerase sigma factors"/>
    <property type="match status" value="1"/>
</dbReference>
<dbReference type="InterPro" id="IPR036388">
    <property type="entry name" value="WH-like_DNA-bd_sf"/>
</dbReference>
<sequence length="188" mass="22136">MKEEEKILIEKAKHGDEKAFKQLYDNYYRLIRYIIYDAIKDEEATADLLSVTFTKAFKRLDYFVETISFEAWLKTIAVNTVIDYIRKNKNQQDNISIDNEDNTIQISSDNDPETDLIKSESIDILRIALTRLRAKYRNLLELRYFGNLSYEELSAELGIPVGTVKSDLNKAKHRLKYYFQRISKTNKT</sequence>